<organism>
    <name type="scientific">Branchiostoma floridae</name>
    <name type="common">Florida lancelet</name>
    <name type="synonym">Amphioxus</name>
    <dbReference type="NCBI Taxonomy" id="7739"/>
    <lineage>
        <taxon>Eukaryota</taxon>
        <taxon>Metazoa</taxon>
        <taxon>Chordata</taxon>
        <taxon>Cephalochordata</taxon>
        <taxon>Leptocardii</taxon>
        <taxon>Amphioxiformes</taxon>
        <taxon>Branchiostomatidae</taxon>
        <taxon>Branchiostoma</taxon>
    </lineage>
</organism>
<keyword evidence="8" id="KW-0479">Metal-binding</keyword>
<comment type="subcellular location">
    <subcellularLocation>
        <location evidence="1">Membrane</location>
        <topology evidence="1">Single-pass membrane protein</topology>
    </subcellularLocation>
    <subcellularLocation>
        <location evidence="2">Secreted</location>
    </subcellularLocation>
</comment>
<dbReference type="GO" id="GO:0005576">
    <property type="term" value="C:extracellular region"/>
    <property type="evidence" value="ECO:0007669"/>
    <property type="project" value="UniProtKB-SubCell"/>
</dbReference>
<evidence type="ECO:0000256" key="2">
    <source>
        <dbReference type="ARBA" id="ARBA00004613"/>
    </source>
</evidence>
<accession>C3XYB7</accession>
<dbReference type="FunFam" id="3.30.160.60:FF:005281">
    <property type="match status" value="1"/>
</dbReference>
<dbReference type="InParanoid" id="C3XYB7"/>
<keyword evidence="5" id="KW-1133">Transmembrane helix</keyword>
<sequence length="890" mass="101158">MEESYSCPDCAFSANRDLVLQVLRHFFNCTSFRCIQDISCGHNLGLSTSRPQTQQGNSNCSEKNSCYGDNSTKERRDSPVKSAFATAIGPIENTDNLYSPRSNTSSSPGTVFSSWVGTQLTQVLQHPLEVKACQPTLRNHTVVNSYKGKRALATHCKVQHPHQPCCTTCWTIFNSMEDLRAHQGSLHHTEETFQCRVCHKTFGYKRNLLVHMKEQHLETGQEFPCMECQKVYKTKRALKEHIRTHRNHRNLETLAETKWRLMNIRDIKSATINTAVEDPDVKPIGCGVSFSADIEQVTRMGDCVTSRVSVKSVFSNLSHYQGESHLREIKTHYLDRVLDTGLTVPSSLVVLPFFSLTGKHAQDIKQAVDCDISDKTLFKKGVTVYVASWVPNLGAFPKMTPSLADRIHPDNFFTYVTFLYIANCMKSGHSHFATSDILHYVMIDNDRCLLPEKVSTIEMPLHYRKRLTKINSILFRDGHVCSVPPYLISHMQTANSPSSLTPSIGSQFRKMVAVNVISSLVLQEDPEIYEETDGRVATLVAEYNHRCNARDVSNYDGQVSKSFRESRIVDYDFIDEKQERIAVELEGGLTGVATVVRPSVGTTIPQPALAKLFAYYVDRLTGINRMPTVVYRLLHLDKPELENTHNLTENKTQGMTDDFMWKSHGRQFGNGGATHPKQVSPNLGSKKLNVVLVGKMKDFHGNVSIHHEGNLRDFFRHEASFEHLEKMNYSRQTLLDMADIFLLDFLVHRPHRKIFVKSELRLVSTGEAEAWWTHTNQSVCSAILRCPPVLYNTDWSHRHYRCNQTCGDGVNTYLSNCRFRASTVQRIRNIQQEGSTLEDMVQIMIKNEKGLPSILKEEVKKIIEGLGARVKYLMSYVDMCEREYGRDILL</sequence>
<keyword evidence="4" id="KW-0812">Transmembrane</keyword>
<dbReference type="Pfam" id="PF00096">
    <property type="entry name" value="zf-C2H2"/>
    <property type="match status" value="2"/>
</dbReference>
<evidence type="ECO:0000256" key="6">
    <source>
        <dbReference type="ARBA" id="ARBA00023136"/>
    </source>
</evidence>
<evidence type="ECO:0000256" key="8">
    <source>
        <dbReference type="PROSITE-ProRule" id="PRU00042"/>
    </source>
</evidence>
<protein>
    <recommendedName>
        <fullName evidence="10">C2H2-type domain-containing protein</fullName>
    </recommendedName>
</protein>
<feature type="domain" description="C2H2-type" evidence="10">
    <location>
        <begin position="223"/>
        <end position="250"/>
    </location>
</feature>
<dbReference type="PANTHER" id="PTHR14470">
    <property type="entry name" value="FIBRONECTIN TYPE III DOMAIN-CONTAINING PROTEIN"/>
    <property type="match status" value="1"/>
</dbReference>
<dbReference type="InterPro" id="IPR036236">
    <property type="entry name" value="Znf_C2H2_sf"/>
</dbReference>
<dbReference type="SMART" id="SM00355">
    <property type="entry name" value="ZnF_C2H2"/>
    <property type="match status" value="3"/>
</dbReference>
<dbReference type="SUPFAM" id="SSF57667">
    <property type="entry name" value="beta-beta-alpha zinc fingers"/>
    <property type="match status" value="1"/>
</dbReference>
<evidence type="ECO:0000256" key="1">
    <source>
        <dbReference type="ARBA" id="ARBA00004167"/>
    </source>
</evidence>
<keyword evidence="3" id="KW-0964">Secreted</keyword>
<gene>
    <name evidence="11" type="ORF">BRAFLDRAFT_91584</name>
</gene>
<evidence type="ECO:0000256" key="3">
    <source>
        <dbReference type="ARBA" id="ARBA00022525"/>
    </source>
</evidence>
<name>C3XYB7_BRAFL</name>
<keyword evidence="8" id="KW-0863">Zinc-finger</keyword>
<evidence type="ECO:0000256" key="7">
    <source>
        <dbReference type="ARBA" id="ARBA00023180"/>
    </source>
</evidence>
<proteinExistence type="predicted"/>
<evidence type="ECO:0000259" key="10">
    <source>
        <dbReference type="PROSITE" id="PS50157"/>
    </source>
</evidence>
<feature type="domain" description="C2H2-type" evidence="10">
    <location>
        <begin position="193"/>
        <end position="216"/>
    </location>
</feature>
<dbReference type="InterPro" id="IPR013087">
    <property type="entry name" value="Znf_C2H2_type"/>
</dbReference>
<evidence type="ECO:0000313" key="11">
    <source>
        <dbReference type="EMBL" id="EEN66802.1"/>
    </source>
</evidence>
<dbReference type="Gene3D" id="3.30.160.60">
    <property type="entry name" value="Classic Zinc Finger"/>
    <property type="match status" value="1"/>
</dbReference>
<keyword evidence="8" id="KW-0862">Zinc</keyword>
<keyword evidence="6" id="KW-0472">Membrane</keyword>
<reference evidence="11" key="1">
    <citation type="journal article" date="2008" name="Nature">
        <title>The amphioxus genome and the evolution of the chordate karyotype.</title>
        <authorList>
            <consortium name="US DOE Joint Genome Institute (JGI-PGF)"/>
            <person name="Putnam N.H."/>
            <person name="Butts T."/>
            <person name="Ferrier D.E.K."/>
            <person name="Furlong R.F."/>
            <person name="Hellsten U."/>
            <person name="Kawashima T."/>
            <person name="Robinson-Rechavi M."/>
            <person name="Shoguchi E."/>
            <person name="Terry A."/>
            <person name="Yu J.-K."/>
            <person name="Benito-Gutierrez E.L."/>
            <person name="Dubchak I."/>
            <person name="Garcia-Fernandez J."/>
            <person name="Gibson-Brown J.J."/>
            <person name="Grigoriev I.V."/>
            <person name="Horton A.C."/>
            <person name="de Jong P.J."/>
            <person name="Jurka J."/>
            <person name="Kapitonov V.V."/>
            <person name="Kohara Y."/>
            <person name="Kuroki Y."/>
            <person name="Lindquist E."/>
            <person name="Lucas S."/>
            <person name="Osoegawa K."/>
            <person name="Pennacchio L.A."/>
            <person name="Salamov A.A."/>
            <person name="Satou Y."/>
            <person name="Sauka-Spengler T."/>
            <person name="Schmutz J."/>
            <person name="Shin-I T."/>
            <person name="Toyoda A."/>
            <person name="Bronner-Fraser M."/>
            <person name="Fujiyama A."/>
            <person name="Holland L.Z."/>
            <person name="Holland P.W.H."/>
            <person name="Satoh N."/>
            <person name="Rokhsar D.S."/>
        </authorList>
    </citation>
    <scope>NUCLEOTIDE SEQUENCE [LARGE SCALE GENOMIC DNA]</scope>
    <source>
        <strain evidence="11">S238N-H82</strain>
        <tissue evidence="11">Testes</tissue>
    </source>
</reference>
<dbReference type="AlphaFoldDB" id="C3XYB7"/>
<dbReference type="InterPro" id="IPR052120">
    <property type="entry name" value="FNDC_type_III_4/5"/>
</dbReference>
<feature type="region of interest" description="Disordered" evidence="9">
    <location>
        <begin position="50"/>
        <end position="81"/>
    </location>
</feature>
<dbReference type="GO" id="GO:0008270">
    <property type="term" value="F:zinc ion binding"/>
    <property type="evidence" value="ECO:0007669"/>
    <property type="project" value="UniProtKB-KW"/>
</dbReference>
<feature type="compositionally biased region" description="Polar residues" evidence="9">
    <location>
        <begin position="50"/>
        <end position="70"/>
    </location>
</feature>
<dbReference type="EMBL" id="GG666473">
    <property type="protein sequence ID" value="EEN66802.1"/>
    <property type="molecule type" value="Genomic_DNA"/>
</dbReference>
<evidence type="ECO:0000256" key="9">
    <source>
        <dbReference type="SAM" id="MobiDB-lite"/>
    </source>
</evidence>
<dbReference type="PROSITE" id="PS50157">
    <property type="entry name" value="ZINC_FINGER_C2H2_2"/>
    <property type="match status" value="2"/>
</dbReference>
<evidence type="ECO:0000256" key="4">
    <source>
        <dbReference type="ARBA" id="ARBA00022692"/>
    </source>
</evidence>
<dbReference type="GO" id="GO:0016020">
    <property type="term" value="C:membrane"/>
    <property type="evidence" value="ECO:0007669"/>
    <property type="project" value="UniProtKB-SubCell"/>
</dbReference>
<evidence type="ECO:0000256" key="5">
    <source>
        <dbReference type="ARBA" id="ARBA00022989"/>
    </source>
</evidence>
<dbReference type="PROSITE" id="PS00028">
    <property type="entry name" value="ZINC_FINGER_C2H2_1"/>
    <property type="match status" value="2"/>
</dbReference>
<dbReference type="PANTHER" id="PTHR14470:SF3">
    <property type="match status" value="1"/>
</dbReference>
<keyword evidence="7" id="KW-0325">Glycoprotein</keyword>
<dbReference type="eggNOG" id="KOG1721">
    <property type="taxonomic scope" value="Eukaryota"/>
</dbReference>